<gene>
    <name evidence="2" type="ORF">HC358_03070</name>
</gene>
<proteinExistence type="predicted"/>
<reference evidence="2 3" key="2">
    <citation type="journal article" date="2020" name="Mol. Biol. Evol.">
        <title>Life and death of selfish genes: comparative genomics reveals the dynamic evolution of cytoplasmic incompatibility.</title>
        <authorList>
            <person name="Martinez J."/>
            <person name="Klasson L."/>
            <person name="Welch J."/>
            <person name="Jiggins F.M."/>
        </authorList>
    </citation>
    <scope>NUCLEOTIDE SEQUENCE [LARGE SCALE GENOMIC DNA]</scope>
    <source>
        <strain evidence="2">WStv</strain>
    </source>
</reference>
<organism evidence="2 3">
    <name type="scientific">Wolbachia pipientis</name>
    <dbReference type="NCBI Taxonomy" id="955"/>
    <lineage>
        <taxon>Bacteria</taxon>
        <taxon>Pseudomonadati</taxon>
        <taxon>Pseudomonadota</taxon>
        <taxon>Alphaproteobacteria</taxon>
        <taxon>Rickettsiales</taxon>
        <taxon>Anaplasmataceae</taxon>
        <taxon>Wolbachieae</taxon>
        <taxon>Wolbachia</taxon>
    </lineage>
</organism>
<evidence type="ECO:0000313" key="3">
    <source>
        <dbReference type="Proteomes" id="UP000515744"/>
    </source>
</evidence>
<feature type="region of interest" description="Disordered" evidence="1">
    <location>
        <begin position="1"/>
        <end position="30"/>
    </location>
</feature>
<dbReference type="AlphaFoldDB" id="A0A7G5CA23"/>
<protein>
    <submittedName>
        <fullName evidence="2">Uncharacterized protein</fullName>
    </submittedName>
</protein>
<feature type="compositionally biased region" description="Basic and acidic residues" evidence="1">
    <location>
        <begin position="114"/>
        <end position="148"/>
    </location>
</feature>
<name>A0A7G5CA23_WOLPI</name>
<evidence type="ECO:0000256" key="1">
    <source>
        <dbReference type="SAM" id="MobiDB-lite"/>
    </source>
</evidence>
<dbReference type="RefSeq" id="WP_182158486.1">
    <property type="nucleotide sequence ID" value="NZ_CP050531.1"/>
</dbReference>
<evidence type="ECO:0000313" key="2">
    <source>
        <dbReference type="EMBL" id="QMV46057.1"/>
    </source>
</evidence>
<reference evidence="3" key="1">
    <citation type="journal article" date="2020" name="Mol. Biol.">
        <title>Life and death of selfish genes: comparative genomics reveals the dynamic evolution of cytoplasmic incompatibility.</title>
        <authorList>
            <person name="Martinez J."/>
            <person name="Klasson L."/>
            <person name="Welch J."/>
            <person name="Jiggins F.M."/>
        </authorList>
    </citation>
    <scope>NUCLEOTIDE SEQUENCE [LARGE SCALE GENOMIC DNA]</scope>
</reference>
<feature type="compositionally biased region" description="Basic and acidic residues" evidence="1">
    <location>
        <begin position="1"/>
        <end position="10"/>
    </location>
</feature>
<accession>A0A7G5CA23</accession>
<feature type="region of interest" description="Disordered" evidence="1">
    <location>
        <begin position="107"/>
        <end position="148"/>
    </location>
</feature>
<sequence>MNKEYDETKVKPAMSTPQEPERTNGLKAQNVLSKKRKPAINFDDKKYGVKNLKIDQQFLNKRQESSKLRDFLRSIPIIGRFLARIFTSEKIEIISNPIYDNMEAYEKSQAGHSSEIKDEISVDDEHAKEVDSKLEKGNVKQVDNKKSR</sequence>
<dbReference type="EMBL" id="CP050531">
    <property type="protein sequence ID" value="QMV46057.1"/>
    <property type="molecule type" value="Genomic_DNA"/>
</dbReference>
<dbReference type="Proteomes" id="UP000515744">
    <property type="component" value="Chromosome"/>
</dbReference>